<evidence type="ECO:0000313" key="8">
    <source>
        <dbReference type="Proteomes" id="UP000253204"/>
    </source>
</evidence>
<dbReference type="HAMAP" id="MF_00765">
    <property type="entry name" value="DarP"/>
    <property type="match status" value="1"/>
</dbReference>
<comment type="caution">
    <text evidence="7">The sequence shown here is derived from an EMBL/GenBank/DDBJ whole genome shotgun (WGS) entry which is preliminary data.</text>
</comment>
<evidence type="ECO:0000256" key="2">
    <source>
        <dbReference type="ARBA" id="ARBA00022517"/>
    </source>
</evidence>
<dbReference type="GO" id="GO:0005829">
    <property type="term" value="C:cytosol"/>
    <property type="evidence" value="ECO:0007669"/>
    <property type="project" value="TreeGrafter"/>
</dbReference>
<dbReference type="CDD" id="cd16331">
    <property type="entry name" value="YjgA-like"/>
    <property type="match status" value="1"/>
</dbReference>
<gene>
    <name evidence="5" type="primary">darP</name>
    <name evidence="7" type="ORF">DU506_08800</name>
</gene>
<comment type="subcellular location">
    <subcellularLocation>
        <location evidence="5">Cytoplasm</location>
    </subcellularLocation>
    <text evidence="5">Associates with late stage pre-50S ribosomal subunits.</text>
</comment>
<evidence type="ECO:0000256" key="4">
    <source>
        <dbReference type="ARBA" id="ARBA00022884"/>
    </source>
</evidence>
<dbReference type="GO" id="GO:1902626">
    <property type="term" value="P:assembly of large subunit precursor of preribosome"/>
    <property type="evidence" value="ECO:0007669"/>
    <property type="project" value="UniProtKB-UniRule"/>
</dbReference>
<reference evidence="7 8" key="1">
    <citation type="submission" date="2018-07" db="EMBL/GenBank/DDBJ databases">
        <title>Halomonas rutogse sp. nov., isolated from Lake TangqianCo on Tibetan Plateau.</title>
        <authorList>
            <person name="Lu H."/>
            <person name="Xing P."/>
            <person name="Wu Q."/>
        </authorList>
    </citation>
    <scope>NUCLEOTIDE SEQUENCE [LARGE SCALE GENOMIC DNA]</scope>
    <source>
        <strain evidence="7 8">TQ8S</strain>
    </source>
</reference>
<dbReference type="RefSeq" id="WP_114486565.1">
    <property type="nucleotide sequence ID" value="NZ_CBCSHM010000028.1"/>
</dbReference>
<keyword evidence="2 5" id="KW-0690">Ribosome biogenesis</keyword>
<keyword evidence="3 5" id="KW-0699">rRNA-binding</keyword>
<evidence type="ECO:0000256" key="5">
    <source>
        <dbReference type="HAMAP-Rule" id="MF_00765"/>
    </source>
</evidence>
<proteinExistence type="inferred from homology"/>
<dbReference type="PANTHER" id="PTHR38101">
    <property type="entry name" value="UPF0307 PROTEIN YJGA"/>
    <property type="match status" value="1"/>
</dbReference>
<dbReference type="NCBIfam" id="NF003593">
    <property type="entry name" value="PRK05255.1-1"/>
    <property type="match status" value="1"/>
</dbReference>
<sequence>MSKKRPDFIENDEQERPSKSQLKREMHALQELGETLIAMKPAELARFPLSDDMLRAIEETSRIRSHEGRRRHMQYVGKLIRKEDLVAIQAVFDSVDQEQQQRDHSFHRLEKWRDRLIEEDDSAIDAFIADYPDTDRQTLRQLIRNSRRERDQAKPPTSARKLFKFLRESAAM</sequence>
<dbReference type="Pfam" id="PF04751">
    <property type="entry name" value="DarP"/>
    <property type="match status" value="1"/>
</dbReference>
<dbReference type="SUPFAM" id="SSF158710">
    <property type="entry name" value="PSPTO4464-like"/>
    <property type="match status" value="1"/>
</dbReference>
<keyword evidence="1 5" id="KW-0963">Cytoplasm</keyword>
<dbReference type="AlphaFoldDB" id="A0A368U5C0"/>
<dbReference type="PANTHER" id="PTHR38101:SF1">
    <property type="entry name" value="UPF0307 PROTEIN YJGA"/>
    <property type="match status" value="1"/>
</dbReference>
<dbReference type="EMBL" id="QPIJ01000016">
    <property type="protein sequence ID" value="RCV92215.1"/>
    <property type="molecule type" value="Genomic_DNA"/>
</dbReference>
<dbReference type="OrthoDB" id="5293604at2"/>
<keyword evidence="8" id="KW-1185">Reference proteome</keyword>
<accession>A0A368U5C0</accession>
<dbReference type="PIRSF" id="PIRSF016183">
    <property type="entry name" value="UCP016183"/>
    <property type="match status" value="1"/>
</dbReference>
<comment type="similarity">
    <text evidence="5">Belongs to the DarP family.</text>
</comment>
<name>A0A368U5C0_9GAMM</name>
<feature type="region of interest" description="Disordered" evidence="6">
    <location>
        <begin position="1"/>
        <end position="22"/>
    </location>
</feature>
<dbReference type="Gene3D" id="1.10.60.30">
    <property type="entry name" value="PSPTO4464-like domains"/>
    <property type="match status" value="2"/>
</dbReference>
<dbReference type="Proteomes" id="UP000253204">
    <property type="component" value="Unassembled WGS sequence"/>
</dbReference>
<comment type="function">
    <text evidence="5">Member of a network of 50S ribosomal subunit biogenesis factors which assembles along the 30S-50S interface, preventing incorrect 23S rRNA structures from forming. Promotes peptidyl transferase center (PTC) maturation.</text>
</comment>
<protein>
    <recommendedName>
        <fullName evidence="5">Dual-action ribosomal maturation protein DarP</fullName>
    </recommendedName>
    <alternativeName>
        <fullName evidence="5">Large ribosomal subunit assembly factor DarP</fullName>
    </alternativeName>
</protein>
<keyword evidence="4 5" id="KW-0694">RNA-binding</keyword>
<evidence type="ECO:0000313" key="7">
    <source>
        <dbReference type="EMBL" id="RCV92215.1"/>
    </source>
</evidence>
<evidence type="ECO:0000256" key="1">
    <source>
        <dbReference type="ARBA" id="ARBA00022490"/>
    </source>
</evidence>
<evidence type="ECO:0000256" key="6">
    <source>
        <dbReference type="SAM" id="MobiDB-lite"/>
    </source>
</evidence>
<dbReference type="GO" id="GO:0019843">
    <property type="term" value="F:rRNA binding"/>
    <property type="evidence" value="ECO:0007669"/>
    <property type="project" value="UniProtKB-UniRule"/>
</dbReference>
<dbReference type="InterPro" id="IPR006839">
    <property type="entry name" value="DarP"/>
</dbReference>
<organism evidence="7 8">
    <name type="scientific">Vreelandella rituensis</name>
    <dbReference type="NCBI Taxonomy" id="2282306"/>
    <lineage>
        <taxon>Bacteria</taxon>
        <taxon>Pseudomonadati</taxon>
        <taxon>Pseudomonadota</taxon>
        <taxon>Gammaproteobacteria</taxon>
        <taxon>Oceanospirillales</taxon>
        <taxon>Halomonadaceae</taxon>
        <taxon>Vreelandella</taxon>
    </lineage>
</organism>
<dbReference type="InterPro" id="IPR023153">
    <property type="entry name" value="DarP_sf"/>
</dbReference>
<dbReference type="GO" id="GO:0043022">
    <property type="term" value="F:ribosome binding"/>
    <property type="evidence" value="ECO:0007669"/>
    <property type="project" value="UniProtKB-UniRule"/>
</dbReference>
<evidence type="ECO:0000256" key="3">
    <source>
        <dbReference type="ARBA" id="ARBA00022730"/>
    </source>
</evidence>